<evidence type="ECO:0000256" key="6">
    <source>
        <dbReference type="SAM" id="Phobius"/>
    </source>
</evidence>
<comment type="caution">
    <text evidence="7">The sequence shown here is derived from an EMBL/GenBank/DDBJ whole genome shotgun (WGS) entry which is preliminary data.</text>
</comment>
<evidence type="ECO:0000256" key="3">
    <source>
        <dbReference type="ARBA" id="ARBA00022827"/>
    </source>
</evidence>
<dbReference type="EC" id="1.14.13.148" evidence="5"/>
<dbReference type="RefSeq" id="WP_133358736.1">
    <property type="nucleotide sequence ID" value="NZ_SMUV01000054.1"/>
</dbReference>
<reference evidence="7 8" key="1">
    <citation type="submission" date="2019-03" db="EMBL/GenBank/DDBJ databases">
        <title>Ruegeria lutea sp. nov., a novel strain, isolated from marine sediment, the Masan Bay, South Korea.</title>
        <authorList>
            <person name="Kim J."/>
            <person name="Kim D.-Y."/>
            <person name="Lee S.-S."/>
        </authorList>
    </citation>
    <scope>NUCLEOTIDE SEQUENCE [LARGE SCALE GENOMIC DNA]</scope>
    <source>
        <strain evidence="7 8">318-1</strain>
    </source>
</reference>
<dbReference type="EMBL" id="SMUV01000054">
    <property type="protein sequence ID" value="TDK50656.1"/>
    <property type="molecule type" value="Genomic_DNA"/>
</dbReference>
<organism evidence="7 8">
    <name type="scientific">Antarcticimicrobium luteum</name>
    <dbReference type="NCBI Taxonomy" id="2547397"/>
    <lineage>
        <taxon>Bacteria</taxon>
        <taxon>Pseudomonadati</taxon>
        <taxon>Pseudomonadota</taxon>
        <taxon>Alphaproteobacteria</taxon>
        <taxon>Rhodobacterales</taxon>
        <taxon>Paracoccaceae</taxon>
        <taxon>Antarcticimicrobium</taxon>
    </lineage>
</organism>
<keyword evidence="6" id="KW-0812">Transmembrane</keyword>
<evidence type="ECO:0000256" key="1">
    <source>
        <dbReference type="ARBA" id="ARBA00009183"/>
    </source>
</evidence>
<proteinExistence type="inferred from homology"/>
<gene>
    <name evidence="7" type="ORF">E1832_05515</name>
</gene>
<dbReference type="Pfam" id="PF00743">
    <property type="entry name" value="FMO-like"/>
    <property type="match status" value="1"/>
</dbReference>
<dbReference type="SUPFAM" id="SSF51905">
    <property type="entry name" value="FAD/NAD(P)-binding domain"/>
    <property type="match status" value="2"/>
</dbReference>
<dbReference type="GO" id="GO:0004499">
    <property type="term" value="F:N,N-dimethylaniline monooxygenase activity"/>
    <property type="evidence" value="ECO:0007669"/>
    <property type="project" value="InterPro"/>
</dbReference>
<keyword evidence="8" id="KW-1185">Reference proteome</keyword>
<keyword evidence="6" id="KW-0472">Membrane</keyword>
<dbReference type="PRINTS" id="PR00368">
    <property type="entry name" value="FADPNR"/>
</dbReference>
<keyword evidence="6" id="KW-1133">Transmembrane helix</keyword>
<dbReference type="Proteomes" id="UP000295301">
    <property type="component" value="Unassembled WGS sequence"/>
</dbReference>
<dbReference type="Gene3D" id="3.50.50.60">
    <property type="entry name" value="FAD/NAD(P)-binding domain"/>
    <property type="match status" value="2"/>
</dbReference>
<feature type="transmembrane region" description="Helical" evidence="6">
    <location>
        <begin position="517"/>
        <end position="540"/>
    </location>
</feature>
<dbReference type="GO" id="GO:0050660">
    <property type="term" value="F:flavin adenine dinucleotide binding"/>
    <property type="evidence" value="ECO:0007669"/>
    <property type="project" value="InterPro"/>
</dbReference>
<evidence type="ECO:0000256" key="5">
    <source>
        <dbReference type="ARBA" id="ARBA00034528"/>
    </source>
</evidence>
<protein>
    <recommendedName>
        <fullName evidence="5">trimethylamine monooxygenase</fullName>
        <ecNumber evidence="5">1.14.13.148</ecNumber>
    </recommendedName>
</protein>
<accession>A0A4R5VFM9</accession>
<dbReference type="GO" id="GO:0050661">
    <property type="term" value="F:NADP binding"/>
    <property type="evidence" value="ECO:0007669"/>
    <property type="project" value="InterPro"/>
</dbReference>
<keyword evidence="2" id="KW-0285">Flavoprotein</keyword>
<comment type="similarity">
    <text evidence="1">Belongs to the FMO family.</text>
</comment>
<dbReference type="InterPro" id="IPR020946">
    <property type="entry name" value="Flavin_mOase-like"/>
</dbReference>
<keyword evidence="3" id="KW-0274">FAD</keyword>
<dbReference type="PRINTS" id="PR00469">
    <property type="entry name" value="PNDRDTASEII"/>
</dbReference>
<evidence type="ECO:0000313" key="8">
    <source>
        <dbReference type="Proteomes" id="UP000295301"/>
    </source>
</evidence>
<dbReference type="InterPro" id="IPR036188">
    <property type="entry name" value="FAD/NAD-bd_sf"/>
</dbReference>
<dbReference type="InterPro" id="IPR050346">
    <property type="entry name" value="FMO-like"/>
</dbReference>
<keyword evidence="4" id="KW-0560">Oxidoreductase</keyword>
<dbReference type="OrthoDB" id="9774675at2"/>
<evidence type="ECO:0000313" key="7">
    <source>
        <dbReference type="EMBL" id="TDK50656.1"/>
    </source>
</evidence>
<dbReference type="PANTHER" id="PTHR23023">
    <property type="entry name" value="DIMETHYLANILINE MONOOXYGENASE"/>
    <property type="match status" value="1"/>
</dbReference>
<sequence length="578" mass="64665">MEKPVDVLVVGAGWAGLYAAKYARDAGLSVLILEARDDPGGVWNYSDDPSLITVMKNTVSSSSRHVTEASDFSMGKAAGNFFRHQDALRYLKDYADRFDLTSRIVTQARVEQAEKQGDEWSVRTCDGRSFTARRIAVCTGVHQRRRPITGPVGNFQGQRIHAGDIKTPGDLRLGSKDHVVVYGGGETAADIVQDLAAGSEAQITWAIRGGQHFFRKVPLRPGQAPGHYDRHDMALDEYSSAILGVLTVPEEGKPGMRYRCNLATSGSVFSYQGHGVAEWVNDIPWFRQFFNKNGHALEHVWNQRVTPARGIQACDGRTVTFEDGRTCQATHVICCFGYEGDVSFLPEELRRVPTDKLYRLVFHPDDPSLSFFGFARPTILSLPYMIELQCLLAERVWSGALELPDREARYAEAEADAASLDAFFGYERSNRNITCPFWYLTLVMGALGKEKTGLRALFRRFNPFNNWQEFSRIIRVPLSPFLIRLLVSDHGPDARLRMEEYISPMPFGFRRDPGASLLRYVMFYVLAIGVPRLLAIDTLFDRIARRRIARQGRSLAPRPAAMEFARAASSPPGSSPAE</sequence>
<dbReference type="GO" id="GO:0034899">
    <property type="term" value="F:trimethylamine monooxygenase activity"/>
    <property type="evidence" value="ECO:0007669"/>
    <property type="project" value="UniProtKB-EC"/>
</dbReference>
<evidence type="ECO:0000256" key="2">
    <source>
        <dbReference type="ARBA" id="ARBA00022630"/>
    </source>
</evidence>
<dbReference type="AlphaFoldDB" id="A0A4R5VFM9"/>
<name>A0A4R5VFM9_9RHOB</name>
<evidence type="ECO:0000256" key="4">
    <source>
        <dbReference type="ARBA" id="ARBA00023002"/>
    </source>
</evidence>